<dbReference type="OrthoDB" id="6432572at2759"/>
<dbReference type="PANTHER" id="PTHR47326:SF1">
    <property type="entry name" value="HTH PSQ-TYPE DOMAIN-CONTAINING PROTEIN"/>
    <property type="match status" value="1"/>
</dbReference>
<dbReference type="AlphaFoldDB" id="A0A4Y2BIG1"/>
<accession>A0A4Y2BIG1</accession>
<gene>
    <name evidence="1" type="ORF">AVEN_102601_1</name>
</gene>
<sequence>MPRSTVHDVVHKKLRLYAYKLQLLHELKPDDKPRLRTFAEEMLQKMEDDENFLQCVIFPDEATFHVSSIIKRHNTRIWGLENPHPY</sequence>
<dbReference type="PANTHER" id="PTHR47326">
    <property type="entry name" value="TRANSPOSABLE ELEMENT TC3 TRANSPOSASE-LIKE PROTEIN"/>
    <property type="match status" value="1"/>
</dbReference>
<evidence type="ECO:0000313" key="2">
    <source>
        <dbReference type="Proteomes" id="UP000499080"/>
    </source>
</evidence>
<keyword evidence="2" id="KW-1185">Reference proteome</keyword>
<dbReference type="InterPro" id="IPR036397">
    <property type="entry name" value="RNaseH_sf"/>
</dbReference>
<organism evidence="1 2">
    <name type="scientific">Araneus ventricosus</name>
    <name type="common">Orbweaver spider</name>
    <name type="synonym">Epeira ventricosa</name>
    <dbReference type="NCBI Taxonomy" id="182803"/>
    <lineage>
        <taxon>Eukaryota</taxon>
        <taxon>Metazoa</taxon>
        <taxon>Ecdysozoa</taxon>
        <taxon>Arthropoda</taxon>
        <taxon>Chelicerata</taxon>
        <taxon>Arachnida</taxon>
        <taxon>Araneae</taxon>
        <taxon>Araneomorphae</taxon>
        <taxon>Entelegynae</taxon>
        <taxon>Araneoidea</taxon>
        <taxon>Araneidae</taxon>
        <taxon>Araneus</taxon>
    </lineage>
</organism>
<proteinExistence type="predicted"/>
<protein>
    <submittedName>
        <fullName evidence="1">Uncharacterized protein</fullName>
    </submittedName>
</protein>
<dbReference type="EMBL" id="BGPR01000083">
    <property type="protein sequence ID" value="GBL92052.1"/>
    <property type="molecule type" value="Genomic_DNA"/>
</dbReference>
<dbReference type="Gene3D" id="3.30.420.10">
    <property type="entry name" value="Ribonuclease H-like superfamily/Ribonuclease H"/>
    <property type="match status" value="1"/>
</dbReference>
<name>A0A4Y2BIG1_ARAVE</name>
<reference evidence="1 2" key="1">
    <citation type="journal article" date="2019" name="Sci. Rep.">
        <title>Orb-weaving spider Araneus ventricosus genome elucidates the spidroin gene catalogue.</title>
        <authorList>
            <person name="Kono N."/>
            <person name="Nakamura H."/>
            <person name="Ohtoshi R."/>
            <person name="Moran D.A.P."/>
            <person name="Shinohara A."/>
            <person name="Yoshida Y."/>
            <person name="Fujiwara M."/>
            <person name="Mori M."/>
            <person name="Tomita M."/>
            <person name="Arakawa K."/>
        </authorList>
    </citation>
    <scope>NUCLEOTIDE SEQUENCE [LARGE SCALE GENOMIC DNA]</scope>
</reference>
<evidence type="ECO:0000313" key="1">
    <source>
        <dbReference type="EMBL" id="GBL92052.1"/>
    </source>
</evidence>
<dbReference type="Proteomes" id="UP000499080">
    <property type="component" value="Unassembled WGS sequence"/>
</dbReference>
<dbReference type="GO" id="GO:0003676">
    <property type="term" value="F:nucleic acid binding"/>
    <property type="evidence" value="ECO:0007669"/>
    <property type="project" value="InterPro"/>
</dbReference>
<comment type="caution">
    <text evidence="1">The sequence shown here is derived from an EMBL/GenBank/DDBJ whole genome shotgun (WGS) entry which is preliminary data.</text>
</comment>